<evidence type="ECO:0000313" key="2">
    <source>
        <dbReference type="Proteomes" id="UP000887116"/>
    </source>
</evidence>
<organism evidence="1 2">
    <name type="scientific">Trichonephila clavata</name>
    <name type="common">Joro spider</name>
    <name type="synonym">Nephila clavata</name>
    <dbReference type="NCBI Taxonomy" id="2740835"/>
    <lineage>
        <taxon>Eukaryota</taxon>
        <taxon>Metazoa</taxon>
        <taxon>Ecdysozoa</taxon>
        <taxon>Arthropoda</taxon>
        <taxon>Chelicerata</taxon>
        <taxon>Arachnida</taxon>
        <taxon>Araneae</taxon>
        <taxon>Araneomorphae</taxon>
        <taxon>Entelegynae</taxon>
        <taxon>Araneoidea</taxon>
        <taxon>Nephilidae</taxon>
        <taxon>Trichonephila</taxon>
    </lineage>
</organism>
<gene>
    <name evidence="1" type="ORF">TNCT_465031</name>
</gene>
<comment type="caution">
    <text evidence="1">The sequence shown here is derived from an EMBL/GenBank/DDBJ whole genome shotgun (WGS) entry which is preliminary data.</text>
</comment>
<protein>
    <submittedName>
        <fullName evidence="1">Uncharacterized protein</fullName>
    </submittedName>
</protein>
<name>A0A8X6LB91_TRICU</name>
<evidence type="ECO:0000313" key="1">
    <source>
        <dbReference type="EMBL" id="GFR00684.1"/>
    </source>
</evidence>
<dbReference type="AlphaFoldDB" id="A0A8X6LB91"/>
<dbReference type="OrthoDB" id="6434010at2759"/>
<accession>A0A8X6LB91</accession>
<dbReference type="EMBL" id="BMAO01005318">
    <property type="protein sequence ID" value="GFR00684.1"/>
    <property type="molecule type" value="Genomic_DNA"/>
</dbReference>
<sequence length="97" mass="11035">MVFGENLPLSGYLLHDSKLASPSSFVQICNTFTNLRPVQTSHHTKQKPFIFRDLATCTHVFVRTNSIRTSLQRFSEGPSPVIKLYAKYFDISIKEVS</sequence>
<dbReference type="Proteomes" id="UP000887116">
    <property type="component" value="Unassembled WGS sequence"/>
</dbReference>
<reference evidence="1" key="1">
    <citation type="submission" date="2020-07" db="EMBL/GenBank/DDBJ databases">
        <title>Multicomponent nature underlies the extraordinary mechanical properties of spider dragline silk.</title>
        <authorList>
            <person name="Kono N."/>
            <person name="Nakamura H."/>
            <person name="Mori M."/>
            <person name="Yoshida Y."/>
            <person name="Ohtoshi R."/>
            <person name="Malay A.D."/>
            <person name="Moran D.A.P."/>
            <person name="Tomita M."/>
            <person name="Numata K."/>
            <person name="Arakawa K."/>
        </authorList>
    </citation>
    <scope>NUCLEOTIDE SEQUENCE</scope>
</reference>
<proteinExistence type="predicted"/>
<keyword evidence="2" id="KW-1185">Reference proteome</keyword>